<accession>A0ABT4UGC9</accession>
<dbReference type="SUPFAM" id="SSF53474">
    <property type="entry name" value="alpha/beta-Hydrolases"/>
    <property type="match status" value="1"/>
</dbReference>
<dbReference type="Pfam" id="PF01764">
    <property type="entry name" value="Lipase_3"/>
    <property type="match status" value="1"/>
</dbReference>
<keyword evidence="4" id="KW-1185">Reference proteome</keyword>
<dbReference type="Gene3D" id="3.40.50.1820">
    <property type="entry name" value="alpha/beta hydrolase"/>
    <property type="match status" value="1"/>
</dbReference>
<comment type="caution">
    <text evidence="3">The sequence shown here is derived from an EMBL/GenBank/DDBJ whole genome shotgun (WGS) entry which is preliminary data.</text>
</comment>
<feature type="domain" description="Fungal lipase-type" evidence="2">
    <location>
        <begin position="88"/>
        <end position="243"/>
    </location>
</feature>
<gene>
    <name evidence="3" type="ORF">O3P16_03775</name>
</gene>
<dbReference type="InterPro" id="IPR002921">
    <property type="entry name" value="Fungal_lipase-type"/>
</dbReference>
<dbReference type="RefSeq" id="WP_407030242.1">
    <property type="nucleotide sequence ID" value="NZ_JAQGEF010000003.1"/>
</dbReference>
<dbReference type="CDD" id="cd00519">
    <property type="entry name" value="Lipase_3"/>
    <property type="match status" value="1"/>
</dbReference>
<feature type="signal peptide" evidence="1">
    <location>
        <begin position="1"/>
        <end position="24"/>
    </location>
</feature>
<evidence type="ECO:0000259" key="2">
    <source>
        <dbReference type="Pfam" id="PF01764"/>
    </source>
</evidence>
<name>A0ABT4UGC9_9BACT</name>
<proteinExistence type="predicted"/>
<dbReference type="InterPro" id="IPR029058">
    <property type="entry name" value="AB_hydrolase_fold"/>
</dbReference>
<dbReference type="EMBL" id="JAQGEF010000003">
    <property type="protein sequence ID" value="MDA3613912.1"/>
    <property type="molecule type" value="Genomic_DNA"/>
</dbReference>
<protein>
    <submittedName>
        <fullName evidence="3">Lipase family protein</fullName>
    </submittedName>
</protein>
<feature type="chain" id="PRO_5045288764" evidence="1">
    <location>
        <begin position="25"/>
        <end position="368"/>
    </location>
</feature>
<dbReference type="Proteomes" id="UP001210231">
    <property type="component" value="Unassembled WGS sequence"/>
</dbReference>
<reference evidence="3 4" key="1">
    <citation type="submission" date="2022-12" db="EMBL/GenBank/DDBJ databases">
        <title>Chitinophagaceae gen. sp. nov., a new member of the family Chitinophagaceae, isolated from soil in a chemical factory.</title>
        <authorList>
            <person name="Ke Z."/>
        </authorList>
    </citation>
    <scope>NUCLEOTIDE SEQUENCE [LARGE SCALE GENOMIC DNA]</scope>
    <source>
        <strain evidence="3 4">LY-5</strain>
    </source>
</reference>
<evidence type="ECO:0000313" key="4">
    <source>
        <dbReference type="Proteomes" id="UP001210231"/>
    </source>
</evidence>
<keyword evidence="1" id="KW-0732">Signal</keyword>
<evidence type="ECO:0000313" key="3">
    <source>
        <dbReference type="EMBL" id="MDA3613912.1"/>
    </source>
</evidence>
<organism evidence="3 4">
    <name type="scientific">Polluticaenibacter yanchengensis</name>
    <dbReference type="NCBI Taxonomy" id="3014562"/>
    <lineage>
        <taxon>Bacteria</taxon>
        <taxon>Pseudomonadati</taxon>
        <taxon>Bacteroidota</taxon>
        <taxon>Chitinophagia</taxon>
        <taxon>Chitinophagales</taxon>
        <taxon>Chitinophagaceae</taxon>
        <taxon>Polluticaenibacter</taxon>
    </lineage>
</organism>
<evidence type="ECO:0000256" key="1">
    <source>
        <dbReference type="SAM" id="SignalP"/>
    </source>
</evidence>
<sequence>MKTKHLFIFLFFNLSIFISASLFAQTLKPGFDKEEYKSTLAMVQRYADSAFPGYPKEPAGYRFVYFSPEMGLKNKWGLWKRQSDGAAVINIRGTIQDGISWMSNFYCGMVPAKGSIKLKPDENFEYNLSDYDHAYVHIGWLISFAYLSKDMRPKIDSLIASGTKSFIVSGHSQGGALSYFVTAWLRQLQKKGAIPKDVQIKTYCSAAPKPGNIYFAYDYESQTQDGWAYNVINSADWVPETPFSLQTVGDLNDSPLGDISPMIKKQKFPKNLIIKSIYKKLKRRPEKAVKSYRKYLGNFVGKMITKYLNEYEQPNLEYNMYYARAGNYITLLVNTVYYEKFPKTSDNKFMHHSELSYLYLLNMQYPEF</sequence>